<dbReference type="EMBL" id="BT035104">
    <property type="protein sequence ID" value="ACF80109.1"/>
    <property type="molecule type" value="mRNA"/>
</dbReference>
<reference evidence="2" key="1">
    <citation type="journal article" date="2009" name="PLoS Genet.">
        <title>Sequencing, mapping, and analysis of 27,455 maize full-length cDNAs.</title>
        <authorList>
            <person name="Soderlund C."/>
            <person name="Descour A."/>
            <person name="Kudrna D."/>
            <person name="Bomhoff M."/>
            <person name="Boyd L."/>
            <person name="Currie J."/>
            <person name="Angelova A."/>
            <person name="Collura K."/>
            <person name="Wissotski M."/>
            <person name="Ashley E."/>
            <person name="Morrow D."/>
            <person name="Fernandes J."/>
            <person name="Walbot V."/>
            <person name="Yu Y."/>
        </authorList>
    </citation>
    <scope>NUCLEOTIDE SEQUENCE</scope>
    <source>
        <strain evidence="2">B73</strain>
    </source>
</reference>
<feature type="compositionally biased region" description="Basic residues" evidence="1">
    <location>
        <begin position="1"/>
        <end position="11"/>
    </location>
</feature>
<sequence length="147" mass="15604">MGGVGHCRRSCRAFPRDGAEPGGVLRRPQARRARPRSSPRPRGPATCTRAAGCTTSPARRCTRSPTAASSRSRSPVCATADATTTTRSGAGSPTAAISPGTTALLPRLPATDSTETVPIRIRVRFTRPGARRRVGARFRLRAGYCEF</sequence>
<dbReference type="EMBL" id="BT054361">
    <property type="protein sequence ID" value="ACL52968.1"/>
    <property type="molecule type" value="mRNA"/>
</dbReference>
<feature type="compositionally biased region" description="Low complexity" evidence="1">
    <location>
        <begin position="57"/>
        <end position="75"/>
    </location>
</feature>
<evidence type="ECO:0000313" key="2">
    <source>
        <dbReference type="EMBL" id="ACF80109.1"/>
    </source>
</evidence>
<feature type="region of interest" description="Disordered" evidence="1">
    <location>
        <begin position="1"/>
        <end position="113"/>
    </location>
</feature>
<dbReference type="AlphaFoldDB" id="B4FDB6"/>
<feature type="compositionally biased region" description="Basic residues" evidence="1">
    <location>
        <begin position="28"/>
        <end position="39"/>
    </location>
</feature>
<accession>B4FDB6</accession>
<protein>
    <submittedName>
        <fullName evidence="2">Uncharacterized protein</fullName>
    </submittedName>
</protein>
<proteinExistence type="evidence at transcript level"/>
<evidence type="ECO:0000256" key="1">
    <source>
        <dbReference type="SAM" id="MobiDB-lite"/>
    </source>
</evidence>
<organism evidence="2">
    <name type="scientific">Zea mays</name>
    <name type="common">Maize</name>
    <dbReference type="NCBI Taxonomy" id="4577"/>
    <lineage>
        <taxon>Eukaryota</taxon>
        <taxon>Viridiplantae</taxon>
        <taxon>Streptophyta</taxon>
        <taxon>Embryophyta</taxon>
        <taxon>Tracheophyta</taxon>
        <taxon>Spermatophyta</taxon>
        <taxon>Magnoliopsida</taxon>
        <taxon>Liliopsida</taxon>
        <taxon>Poales</taxon>
        <taxon>Poaceae</taxon>
        <taxon>PACMAD clade</taxon>
        <taxon>Panicoideae</taxon>
        <taxon>Andropogonodae</taxon>
        <taxon>Andropogoneae</taxon>
        <taxon>Tripsacinae</taxon>
        <taxon>Zea</taxon>
    </lineage>
</organism>
<name>B4FDB6_MAIZE</name>
<feature type="compositionally biased region" description="Polar residues" evidence="1">
    <location>
        <begin position="81"/>
        <end position="91"/>
    </location>
</feature>